<evidence type="ECO:0000256" key="1">
    <source>
        <dbReference type="SAM" id="Coils"/>
    </source>
</evidence>
<accession>A0A4Z1JWX7</accession>
<evidence type="ECO:0000313" key="3">
    <source>
        <dbReference type="Proteomes" id="UP000297280"/>
    </source>
</evidence>
<evidence type="ECO:0000313" key="2">
    <source>
        <dbReference type="EMBL" id="TGO78439.1"/>
    </source>
</evidence>
<gene>
    <name evidence="2" type="ORF">BPOR_2122g00010</name>
</gene>
<keyword evidence="3" id="KW-1185">Reference proteome</keyword>
<dbReference type="EMBL" id="PQXO01002112">
    <property type="protein sequence ID" value="TGO78439.1"/>
    <property type="molecule type" value="Genomic_DNA"/>
</dbReference>
<proteinExistence type="predicted"/>
<sequence>MLKRPAASVMSSFLGSPKKQGLTKPIVKDYISLSEGDLISKKYLEVVQLLMDLRGAYQQLQTLNEENATENARLEVQIAKVAAKPRTNTAAANPHRLDVIQQARQLQGVMCSSIRAQMKWAYVFKPFIF</sequence>
<dbReference type="AlphaFoldDB" id="A0A4Z1JWX7"/>
<organism evidence="2 3">
    <name type="scientific">Botrytis porri</name>
    <dbReference type="NCBI Taxonomy" id="87229"/>
    <lineage>
        <taxon>Eukaryota</taxon>
        <taxon>Fungi</taxon>
        <taxon>Dikarya</taxon>
        <taxon>Ascomycota</taxon>
        <taxon>Pezizomycotina</taxon>
        <taxon>Leotiomycetes</taxon>
        <taxon>Helotiales</taxon>
        <taxon>Sclerotiniaceae</taxon>
        <taxon>Botrytis</taxon>
    </lineage>
</organism>
<protein>
    <submittedName>
        <fullName evidence="2">Uncharacterized protein</fullName>
    </submittedName>
</protein>
<keyword evidence="1" id="KW-0175">Coiled coil</keyword>
<name>A0A4Z1JWX7_9HELO</name>
<reference evidence="2 3" key="1">
    <citation type="submission" date="2017-12" db="EMBL/GenBank/DDBJ databases">
        <title>Comparative genomics of Botrytis spp.</title>
        <authorList>
            <person name="Valero-Jimenez C.A."/>
            <person name="Tapia P."/>
            <person name="Veloso J."/>
            <person name="Silva-Moreno E."/>
            <person name="Staats M."/>
            <person name="Valdes J.H."/>
            <person name="Van Kan J.A.L."/>
        </authorList>
    </citation>
    <scope>NUCLEOTIDE SEQUENCE [LARGE SCALE GENOMIC DNA]</scope>
    <source>
        <strain evidence="2 3">MUCL3349</strain>
    </source>
</reference>
<feature type="coiled-coil region" evidence="1">
    <location>
        <begin position="46"/>
        <end position="80"/>
    </location>
</feature>
<comment type="caution">
    <text evidence="2">The sequence shown here is derived from an EMBL/GenBank/DDBJ whole genome shotgun (WGS) entry which is preliminary data.</text>
</comment>
<dbReference type="Proteomes" id="UP000297280">
    <property type="component" value="Unassembled WGS sequence"/>
</dbReference>